<keyword evidence="2" id="KW-1185">Reference proteome</keyword>
<name>A0A4R5CW65_9FLAO</name>
<protein>
    <submittedName>
        <fullName evidence="1">Glycosyltransferase</fullName>
    </submittedName>
</protein>
<dbReference type="RefSeq" id="WP_132066940.1">
    <property type="nucleotide sequence ID" value="NZ_SMFN01000017.1"/>
</dbReference>
<keyword evidence="1" id="KW-0808">Transferase</keyword>
<dbReference type="OrthoDB" id="1059846at2"/>
<dbReference type="Pfam" id="PF13692">
    <property type="entry name" value="Glyco_trans_1_4"/>
    <property type="match status" value="1"/>
</dbReference>
<dbReference type="SUPFAM" id="SSF53756">
    <property type="entry name" value="UDP-Glycosyltransferase/glycogen phosphorylase"/>
    <property type="match status" value="1"/>
</dbReference>
<dbReference type="GO" id="GO:0016740">
    <property type="term" value="F:transferase activity"/>
    <property type="evidence" value="ECO:0007669"/>
    <property type="project" value="UniProtKB-KW"/>
</dbReference>
<comment type="caution">
    <text evidence="1">The sequence shown here is derived from an EMBL/GenBank/DDBJ whole genome shotgun (WGS) entry which is preliminary data.</text>
</comment>
<proteinExistence type="predicted"/>
<dbReference type="AlphaFoldDB" id="A0A4R5CW65"/>
<gene>
    <name evidence="1" type="ORF">E0F91_13260</name>
</gene>
<evidence type="ECO:0000313" key="1">
    <source>
        <dbReference type="EMBL" id="TDE02053.1"/>
    </source>
</evidence>
<dbReference type="Proteomes" id="UP000294644">
    <property type="component" value="Unassembled WGS sequence"/>
</dbReference>
<dbReference type="EMBL" id="SMFN01000017">
    <property type="protein sequence ID" value="TDE02053.1"/>
    <property type="molecule type" value="Genomic_DNA"/>
</dbReference>
<evidence type="ECO:0000313" key="2">
    <source>
        <dbReference type="Proteomes" id="UP000294644"/>
    </source>
</evidence>
<reference evidence="1 2" key="1">
    <citation type="submission" date="2019-03" db="EMBL/GenBank/DDBJ databases">
        <title>Flavobacterium LB-D12 sp. nov., isolated from arctic soil.</title>
        <authorList>
            <person name="Chaudhary D.K."/>
        </authorList>
    </citation>
    <scope>NUCLEOTIDE SEQUENCE [LARGE SCALE GENOMIC DNA]</scope>
    <source>
        <strain evidence="1 2">LB-D12</strain>
    </source>
</reference>
<sequence>MKLLILSSTIPYPLSHGGNVAQFSILSYLQNKLAIDYCCVVRSNQDLSFVEELKIKLPQINFIIINQIPVLKSKAKQSLFSRLELGLYFLYKKRKEKRGKLKLKNIDSFKSDTFNLLNSKEPVYINEIANLLKLNKWDIIQTEFYEMIDLVTIFPINVKKVFVSHESRTLRLLSASDYSSQSESFKNYIIGLNRIVETTFLSLYDSVVVFSDYDAIRLQDIGVKNITVSPFTTIEENNKLKPFVKLEKLFFLGGSNHSPNCEGLQWFITEIYPEIYKKHQLPLYIIGYWSEKAKIISDIGEVVYLGYVENLNPIIENAVMIVPIRVGNGIRTKIILGLQSKVPMVSTSLGAEGIGLTDEINILIADEIQSFIDKIDLLKNTKSEYVINLVDNGYEFYEKNFSQDLLGSRRLDVYKNLID</sequence>
<accession>A0A4R5CW65</accession>
<organism evidence="1 2">
    <name type="scientific">Flavobacterium sandaracinum</name>
    <dbReference type="NCBI Taxonomy" id="2541733"/>
    <lineage>
        <taxon>Bacteria</taxon>
        <taxon>Pseudomonadati</taxon>
        <taxon>Bacteroidota</taxon>
        <taxon>Flavobacteriia</taxon>
        <taxon>Flavobacteriales</taxon>
        <taxon>Flavobacteriaceae</taxon>
        <taxon>Flavobacterium</taxon>
    </lineage>
</organism>